<evidence type="ECO:0000313" key="1">
    <source>
        <dbReference type="EMBL" id="KIH68286.1"/>
    </source>
</evidence>
<dbReference type="InterPro" id="IPR036691">
    <property type="entry name" value="Endo/exonu/phosph_ase_sf"/>
</dbReference>
<accession>A0A0C2HFC0</accession>
<dbReference type="EMBL" id="KN726419">
    <property type="protein sequence ID" value="KIH68286.1"/>
    <property type="molecule type" value="Genomic_DNA"/>
</dbReference>
<organism evidence="1 2">
    <name type="scientific">Ancylostoma duodenale</name>
    <dbReference type="NCBI Taxonomy" id="51022"/>
    <lineage>
        <taxon>Eukaryota</taxon>
        <taxon>Metazoa</taxon>
        <taxon>Ecdysozoa</taxon>
        <taxon>Nematoda</taxon>
        <taxon>Chromadorea</taxon>
        <taxon>Rhabditida</taxon>
        <taxon>Rhabditina</taxon>
        <taxon>Rhabditomorpha</taxon>
        <taxon>Strongyloidea</taxon>
        <taxon>Ancylostomatidae</taxon>
        <taxon>Ancylostomatinae</taxon>
        <taxon>Ancylostoma</taxon>
    </lineage>
</organism>
<dbReference type="SUPFAM" id="SSF56219">
    <property type="entry name" value="DNase I-like"/>
    <property type="match status" value="1"/>
</dbReference>
<proteinExistence type="predicted"/>
<dbReference type="OrthoDB" id="5867484at2759"/>
<dbReference type="AlphaFoldDB" id="A0A0C2HFC0"/>
<evidence type="ECO:0000313" key="2">
    <source>
        <dbReference type="Proteomes" id="UP000054047"/>
    </source>
</evidence>
<sequence length="134" mass="15181">MKNDFYGLIQDTIDEAPRRDLKMVLGDFNAQLGRDRHGIEGTVGPFASSEHLRDNGERLISFCDCNDLYVGNTYFQHRRIHKKTWITRMAYPRTKSTTSVTAASGERLFAMHGHSVVLTSGRTITWSEQPSDSS</sequence>
<reference evidence="1 2" key="1">
    <citation type="submission" date="2013-12" db="EMBL/GenBank/DDBJ databases">
        <title>Draft genome of the parsitic nematode Ancylostoma duodenale.</title>
        <authorList>
            <person name="Mitreva M."/>
        </authorList>
    </citation>
    <scope>NUCLEOTIDE SEQUENCE [LARGE SCALE GENOMIC DNA]</scope>
    <source>
        <strain evidence="1 2">Zhejiang</strain>
    </source>
</reference>
<dbReference type="Proteomes" id="UP000054047">
    <property type="component" value="Unassembled WGS sequence"/>
</dbReference>
<keyword evidence="2" id="KW-1185">Reference proteome</keyword>
<gene>
    <name evidence="1" type="ORF">ANCDUO_01384</name>
</gene>
<dbReference type="Gene3D" id="3.60.10.10">
    <property type="entry name" value="Endonuclease/exonuclease/phosphatase"/>
    <property type="match status" value="1"/>
</dbReference>
<evidence type="ECO:0008006" key="3">
    <source>
        <dbReference type="Google" id="ProtNLM"/>
    </source>
</evidence>
<name>A0A0C2HFC0_9BILA</name>
<protein>
    <recommendedName>
        <fullName evidence="3">Endonuclease/exonuclease/phosphatase domain-containing protein</fullName>
    </recommendedName>
</protein>